<sequence length="313" mass="34690">MKISQLNVLVLGGNGFVGSHLVSALVDEGHSVKVFSRSKPTYFDNINPQLQYIEGDITNDSDIAYAIKNSDICYHLASTVLPKSSNLDPIFDIETNLMATVRLLNQAARSGVKKVIFLSSGGTIYGAPLHLPIDENHPTNPICSYGITKLAIEKYLSLYHQLHGLDYIVLRLSNPFGEKQRISSAQGAIAVFLGKALRKEPIEIWGDGSVIRDYIHISDVISAMLQCIAYTGTEHVFNIGSGYGITLDEVLHEIEVVTGTKIERQYTPGRTFDVPVNILSIERAIQELKWKPRITFTEGLSRTMSWIKEAIID</sequence>
<dbReference type="EMBL" id="CCSB01000001">
    <property type="protein sequence ID" value="CDZ76236.1"/>
    <property type="molecule type" value="Genomic_DNA"/>
</dbReference>
<dbReference type="AlphaFoldDB" id="A0A078KT42"/>
<dbReference type="STRING" id="1034943.BN59_00503"/>
<dbReference type="RefSeq" id="WP_099908958.1">
    <property type="nucleotide sequence ID" value="NZ_CCVW01000001.1"/>
</dbReference>
<reference evidence="2 3" key="1">
    <citation type="submission" date="2014-06" db="EMBL/GenBank/DDBJ databases">
        <authorList>
            <person name="Urmite Genomes Urmite Genomes"/>
        </authorList>
    </citation>
    <scope>NUCLEOTIDE SEQUENCE [LARGE SCALE GENOMIC DNA]</scope>
</reference>
<dbReference type="Gene3D" id="3.40.50.720">
    <property type="entry name" value="NAD(P)-binding Rossmann-like Domain"/>
    <property type="match status" value="1"/>
</dbReference>
<dbReference type="SUPFAM" id="SSF51735">
    <property type="entry name" value="NAD(P)-binding Rossmann-fold domains"/>
    <property type="match status" value="1"/>
</dbReference>
<organism evidence="2 3">
    <name type="scientific">Legionella massiliensis</name>
    <dbReference type="NCBI Taxonomy" id="1034943"/>
    <lineage>
        <taxon>Bacteria</taxon>
        <taxon>Pseudomonadati</taxon>
        <taxon>Pseudomonadota</taxon>
        <taxon>Gammaproteobacteria</taxon>
        <taxon>Legionellales</taxon>
        <taxon>Legionellaceae</taxon>
        <taxon>Legionella</taxon>
    </lineage>
</organism>
<evidence type="ECO:0000313" key="3">
    <source>
        <dbReference type="Proteomes" id="UP000044071"/>
    </source>
</evidence>
<proteinExistence type="predicted"/>
<accession>A0A078KT42</accession>
<keyword evidence="3" id="KW-1185">Reference proteome</keyword>
<dbReference type="Pfam" id="PF01370">
    <property type="entry name" value="Epimerase"/>
    <property type="match status" value="1"/>
</dbReference>
<protein>
    <submittedName>
        <fullName evidence="2">UDP-glucose 4-epimerase</fullName>
    </submittedName>
</protein>
<dbReference type="OrthoDB" id="9803010at2"/>
<dbReference type="InterPro" id="IPR050177">
    <property type="entry name" value="Lipid_A_modif_metabolic_enz"/>
</dbReference>
<dbReference type="PANTHER" id="PTHR43245:SF59">
    <property type="entry name" value="UDP-GLUCOSE EPIMERASE"/>
    <property type="match status" value="1"/>
</dbReference>
<evidence type="ECO:0000313" key="2">
    <source>
        <dbReference type="EMBL" id="CDZ76236.1"/>
    </source>
</evidence>
<dbReference type="PANTHER" id="PTHR43245">
    <property type="entry name" value="BIFUNCTIONAL POLYMYXIN RESISTANCE PROTEIN ARNA"/>
    <property type="match status" value="1"/>
</dbReference>
<dbReference type="InterPro" id="IPR001509">
    <property type="entry name" value="Epimerase_deHydtase"/>
</dbReference>
<feature type="domain" description="NAD-dependent epimerase/dehydratase" evidence="1">
    <location>
        <begin position="8"/>
        <end position="240"/>
    </location>
</feature>
<evidence type="ECO:0000259" key="1">
    <source>
        <dbReference type="Pfam" id="PF01370"/>
    </source>
</evidence>
<name>A0A078KT42_9GAMM</name>
<dbReference type="Proteomes" id="UP000044071">
    <property type="component" value="Unassembled WGS sequence"/>
</dbReference>
<gene>
    <name evidence="2" type="ORF">BN59_00503</name>
</gene>
<dbReference type="eggNOG" id="COG0451">
    <property type="taxonomic scope" value="Bacteria"/>
</dbReference>
<dbReference type="Gene3D" id="3.90.25.10">
    <property type="entry name" value="UDP-galactose 4-epimerase, domain 1"/>
    <property type="match status" value="1"/>
</dbReference>
<dbReference type="InterPro" id="IPR036291">
    <property type="entry name" value="NAD(P)-bd_dom_sf"/>
</dbReference>